<name>A0A839N2I0_9MICO</name>
<accession>A0A839N2I0</accession>
<dbReference type="EMBL" id="JACHVQ010000001">
    <property type="protein sequence ID" value="MBB2890123.1"/>
    <property type="molecule type" value="Genomic_DNA"/>
</dbReference>
<keyword evidence="3" id="KW-1185">Reference proteome</keyword>
<evidence type="ECO:0000313" key="2">
    <source>
        <dbReference type="EMBL" id="MBB2890123.1"/>
    </source>
</evidence>
<proteinExistence type="predicted"/>
<sequence length="73" mass="7948">MDPTQWRIGEDLLASLVESDLGSQEDRILARRILTHRVQGVAGSLPAENETLAVDVENDPDDTGSTQQSEGDQ</sequence>
<feature type="region of interest" description="Disordered" evidence="1">
    <location>
        <begin position="45"/>
        <end position="73"/>
    </location>
</feature>
<feature type="compositionally biased region" description="Polar residues" evidence="1">
    <location>
        <begin position="63"/>
        <end position="73"/>
    </location>
</feature>
<evidence type="ECO:0000256" key="1">
    <source>
        <dbReference type="SAM" id="MobiDB-lite"/>
    </source>
</evidence>
<comment type="caution">
    <text evidence="2">The sequence shown here is derived from an EMBL/GenBank/DDBJ whole genome shotgun (WGS) entry which is preliminary data.</text>
</comment>
<protein>
    <submittedName>
        <fullName evidence="2">Uncharacterized protein</fullName>
    </submittedName>
</protein>
<organism evidence="2 3">
    <name type="scientific">Flexivirga oryzae</name>
    <dbReference type="NCBI Taxonomy" id="1794944"/>
    <lineage>
        <taxon>Bacteria</taxon>
        <taxon>Bacillati</taxon>
        <taxon>Actinomycetota</taxon>
        <taxon>Actinomycetes</taxon>
        <taxon>Micrococcales</taxon>
        <taxon>Dermacoccaceae</taxon>
        <taxon>Flexivirga</taxon>
    </lineage>
</organism>
<gene>
    <name evidence="2" type="ORF">FHU39_000107</name>
</gene>
<dbReference type="Proteomes" id="UP000559182">
    <property type="component" value="Unassembled WGS sequence"/>
</dbReference>
<dbReference type="AlphaFoldDB" id="A0A839N2I0"/>
<reference evidence="2 3" key="1">
    <citation type="submission" date="2020-08" db="EMBL/GenBank/DDBJ databases">
        <title>Sequencing the genomes of 1000 actinobacteria strains.</title>
        <authorList>
            <person name="Klenk H.-P."/>
        </authorList>
    </citation>
    <scope>NUCLEOTIDE SEQUENCE [LARGE SCALE GENOMIC DNA]</scope>
    <source>
        <strain evidence="2 3">DSM 105369</strain>
    </source>
</reference>
<evidence type="ECO:0000313" key="3">
    <source>
        <dbReference type="Proteomes" id="UP000559182"/>
    </source>
</evidence>